<feature type="region of interest" description="Disordered" evidence="6">
    <location>
        <begin position="19"/>
        <end position="82"/>
    </location>
</feature>
<evidence type="ECO:0000256" key="5">
    <source>
        <dbReference type="PROSITE-ProRule" id="PRU00708"/>
    </source>
</evidence>
<dbReference type="PANTHER" id="PTHR47447:SF23">
    <property type="entry name" value="PENTACOTRIPEPTIDE-REPEAT REGION OF PRORP DOMAIN-CONTAINING PROTEIN"/>
    <property type="match status" value="1"/>
</dbReference>
<feature type="compositionally biased region" description="Acidic residues" evidence="6">
    <location>
        <begin position="773"/>
        <end position="795"/>
    </location>
</feature>
<dbReference type="AlphaFoldDB" id="A0A2A9P4L1"/>
<gene>
    <name evidence="7" type="ORF">XA68_17585</name>
</gene>
<comment type="function">
    <text evidence="3">Regulates mitochondrial small subunit maturation by controlling 15S rRNA 5'-end processing. Localizes to the 5' precursor of the 15S rRNA in a position that is subsequently occupied by mS47 in the mature yeast mtSSU. Uses structure and sequence-specific RNA recognition, binding to a single-stranded region of the precursor and specifically recognizing bases -6 to -1. The exchange of Ccm1 for mS47 is coupled to the irreversible removal of precursor rRNA that is accompanied by conformational changes of the mitoribosomal proteins uS5m and mS26. These conformational changes signal completion of 5'-end rRNA processing through protection of the mature 5'-end of the 15S rRNA and stabilization of mS47. The removal of the 5' precursor together with the dissociation of Ccm1 may be catalyzed by the 5'-3' exoribonuclease Pet127. Involved in the specific removal of group I introns in mitochondrial encoded transcripts.</text>
</comment>
<feature type="compositionally biased region" description="Basic and acidic residues" evidence="6">
    <location>
        <begin position="62"/>
        <end position="74"/>
    </location>
</feature>
<dbReference type="Proteomes" id="UP000037136">
    <property type="component" value="Unassembled WGS sequence"/>
</dbReference>
<dbReference type="PROSITE" id="PS51375">
    <property type="entry name" value="PPR"/>
    <property type="match status" value="1"/>
</dbReference>
<evidence type="ECO:0000313" key="8">
    <source>
        <dbReference type="Proteomes" id="UP000037136"/>
    </source>
</evidence>
<evidence type="ECO:0000313" key="7">
    <source>
        <dbReference type="EMBL" id="PFH55802.1"/>
    </source>
</evidence>
<protein>
    <submittedName>
        <fullName evidence="7">Uncharacterized protein</fullName>
    </submittedName>
</protein>
<organism evidence="7 8">
    <name type="scientific">Ophiocordyceps unilateralis</name>
    <name type="common">Zombie-ant fungus</name>
    <name type="synonym">Torrubia unilateralis</name>
    <dbReference type="NCBI Taxonomy" id="268505"/>
    <lineage>
        <taxon>Eukaryota</taxon>
        <taxon>Fungi</taxon>
        <taxon>Dikarya</taxon>
        <taxon>Ascomycota</taxon>
        <taxon>Pezizomycotina</taxon>
        <taxon>Sordariomycetes</taxon>
        <taxon>Hypocreomycetidae</taxon>
        <taxon>Hypocreales</taxon>
        <taxon>Ophiocordycipitaceae</taxon>
        <taxon>Ophiocordyceps</taxon>
    </lineage>
</organism>
<comment type="similarity">
    <text evidence="1">Belongs to the CCM1 family.</text>
</comment>
<accession>A0A2A9P4L1</accession>
<feature type="compositionally biased region" description="Basic and acidic residues" evidence="6">
    <location>
        <begin position="891"/>
        <end position="907"/>
    </location>
</feature>
<feature type="compositionally biased region" description="Basic and acidic residues" evidence="6">
    <location>
        <begin position="823"/>
        <end position="835"/>
    </location>
</feature>
<feature type="repeat" description="PPR" evidence="5">
    <location>
        <begin position="564"/>
        <end position="598"/>
    </location>
</feature>
<keyword evidence="2" id="KW-0677">Repeat</keyword>
<proteinExistence type="inferred from homology"/>
<comment type="subunit">
    <text evidence="4">Binds to mitochondrial small subunit 15S rRNA.</text>
</comment>
<feature type="region of interest" description="Disordered" evidence="6">
    <location>
        <begin position="882"/>
        <end position="907"/>
    </location>
</feature>
<dbReference type="Pfam" id="PF13041">
    <property type="entry name" value="PPR_2"/>
    <property type="match status" value="1"/>
</dbReference>
<evidence type="ECO:0000256" key="3">
    <source>
        <dbReference type="ARBA" id="ARBA00044493"/>
    </source>
</evidence>
<reference evidence="7 8" key="1">
    <citation type="journal article" date="2015" name="BMC Genomics">
        <title>Gene expression during zombie ant biting behavior reflects the complexity underlying fungal parasitic behavioral manipulation.</title>
        <authorList>
            <person name="de Bekker C."/>
            <person name="Ohm R.A."/>
            <person name="Loreto R.G."/>
            <person name="Sebastian A."/>
            <person name="Albert I."/>
            <person name="Merrow M."/>
            <person name="Brachmann A."/>
            <person name="Hughes D.P."/>
        </authorList>
    </citation>
    <scope>NUCLEOTIDE SEQUENCE [LARGE SCALE GENOMIC DNA]</scope>
    <source>
        <strain evidence="7 8">SC16a</strain>
    </source>
</reference>
<keyword evidence="8" id="KW-1185">Reference proteome</keyword>
<dbReference type="OrthoDB" id="185373at2759"/>
<evidence type="ECO:0000256" key="6">
    <source>
        <dbReference type="SAM" id="MobiDB-lite"/>
    </source>
</evidence>
<dbReference type="PANTHER" id="PTHR47447">
    <property type="entry name" value="OS03G0856100 PROTEIN"/>
    <property type="match status" value="1"/>
</dbReference>
<comment type="caution">
    <text evidence="7">The sequence shown here is derived from an EMBL/GenBank/DDBJ whole genome shotgun (WGS) entry which is preliminary data.</text>
</comment>
<evidence type="ECO:0000256" key="1">
    <source>
        <dbReference type="ARBA" id="ARBA00006192"/>
    </source>
</evidence>
<reference evidence="7 8" key="2">
    <citation type="journal article" date="2017" name="Sci. Rep.">
        <title>Ant-infecting Ophiocordyceps genomes reveal a high diversity of potential behavioral manipulation genes and a possible major role for enterotoxins.</title>
        <authorList>
            <person name="de Bekker C."/>
            <person name="Ohm R.A."/>
            <person name="Evans H.C."/>
            <person name="Brachmann A."/>
            <person name="Hughes D.P."/>
        </authorList>
    </citation>
    <scope>NUCLEOTIDE SEQUENCE [LARGE SCALE GENOMIC DNA]</scope>
    <source>
        <strain evidence="7 8">SC16a</strain>
    </source>
</reference>
<feature type="region of interest" description="Disordered" evidence="6">
    <location>
        <begin position="773"/>
        <end position="854"/>
    </location>
</feature>
<sequence>MIKSACIISQWRAPSRLLPARRWTGTTGNPPFRPSTVPTAPEPEPEPESESEQQQQQQQQQQDDRVAKSRDNSKRNSRIRSAFSLTSPNIRAAVLRTMYKWPYVAEPRRYPAPRTNRRQRAKTARVQVGYKLVALQGLGFRAPDWRKTLELLEKLTPRRADMPLMSALRIVLPTKVDDLHLPAPPGKINVLDSTTLLVNRLIAVVEKHKRPSNTVVEREDNTTVVIRGRRDVLAQAADDLIAVCKEVRIFQLGHVSAVDYETRCLWPLPDDDDHHHHHQTDESVSLYTQSHRIWVHQEPPQTVWIDCRYEDIPKPASWTADSLDSYMTTLVRSRLRSHLVMSLYRRPGKAGKLIDVEAFKVRLILQTLEKPAVRGLISPRVLKTVLAYMIHRGGHAAEANRLFHLAQRWGVPVDTDLFNIMMHAYVVRHDVARFHGLLHQMTGYYQSPDITTWLLFLRLLQRGEEQQLVMSSMFNLGLFDAPAARRCVAAITADRDTYLALRAGQGLYDFLTAQAARHGPDWLSTPALNAILTEAFHFRRSDWRTDLLKLLDGETSPLASLPLDITTFNLLLAQCAKRRDWVATLRVLARMHRHGCHPDERTYQTLVPLAQKSRAPFAIGLLFFYAVLDRNLRRSARKTMLYIFTGRHQDPFWSAYRPRIFSKPMARSVKESPVVHANSAVAAAEWAILDRCHGYRPDQPLHEALAVTWRTMDIPLHRIYNGGSPPHRPLRYFTVRMRDPAGVRPKMMVHLDAWFDYKHMVRGYQSQLDDADADADAAAAADDDDDDDEYDDDASTDSYPLLKDFEPQPLGPWLEELTPSRPTADEMYRRIREPEPDPLPLSAEPKRDGRWRQTKSKRRKRVFWFRYRGKLRCWARRGARRDFWTAGPQDRPPESTEADRGPVKDGL</sequence>
<dbReference type="NCBIfam" id="TIGR00756">
    <property type="entry name" value="PPR"/>
    <property type="match status" value="1"/>
</dbReference>
<dbReference type="InterPro" id="IPR002885">
    <property type="entry name" value="PPR_rpt"/>
</dbReference>
<name>A0A2A9P4L1_OPHUN</name>
<evidence type="ECO:0000256" key="2">
    <source>
        <dbReference type="ARBA" id="ARBA00022737"/>
    </source>
</evidence>
<dbReference type="Gene3D" id="1.25.40.10">
    <property type="entry name" value="Tetratricopeptide repeat domain"/>
    <property type="match status" value="2"/>
</dbReference>
<dbReference type="InterPro" id="IPR011990">
    <property type="entry name" value="TPR-like_helical_dom_sf"/>
</dbReference>
<dbReference type="EMBL" id="LAZP02000759">
    <property type="protein sequence ID" value="PFH55802.1"/>
    <property type="molecule type" value="Genomic_DNA"/>
</dbReference>
<feature type="compositionally biased region" description="Low complexity" evidence="6">
    <location>
        <begin position="52"/>
        <end position="61"/>
    </location>
</feature>
<dbReference type="STRING" id="268505.A0A2A9P4L1"/>
<evidence type="ECO:0000256" key="4">
    <source>
        <dbReference type="ARBA" id="ARBA00044511"/>
    </source>
</evidence>